<dbReference type="SUPFAM" id="SSF81301">
    <property type="entry name" value="Nucleotidyltransferase"/>
    <property type="match status" value="1"/>
</dbReference>
<protein>
    <recommendedName>
        <fullName evidence="3">Nucleotidyltransferase family protein</fullName>
    </recommendedName>
</protein>
<gene>
    <name evidence="1" type="ORF">AB0C36_35245</name>
</gene>
<evidence type="ECO:0008006" key="3">
    <source>
        <dbReference type="Google" id="ProtNLM"/>
    </source>
</evidence>
<dbReference type="Proteomes" id="UP001551482">
    <property type="component" value="Unassembled WGS sequence"/>
</dbReference>
<accession>A0ABV3DSL5</accession>
<keyword evidence="2" id="KW-1185">Reference proteome</keyword>
<dbReference type="InterPro" id="IPR043519">
    <property type="entry name" value="NT_sf"/>
</dbReference>
<evidence type="ECO:0000313" key="1">
    <source>
        <dbReference type="EMBL" id="MEU8138743.1"/>
    </source>
</evidence>
<evidence type="ECO:0000313" key="2">
    <source>
        <dbReference type="Proteomes" id="UP001551482"/>
    </source>
</evidence>
<name>A0ABV3DSL5_9ACTN</name>
<dbReference type="Gene3D" id="3.30.460.40">
    <property type="match status" value="1"/>
</dbReference>
<dbReference type="EMBL" id="JBEZFP010000137">
    <property type="protein sequence ID" value="MEU8138743.1"/>
    <property type="molecule type" value="Genomic_DNA"/>
</dbReference>
<proteinExistence type="predicted"/>
<sequence>MTDEALARLRDAVRRTAELTRGRAASGLTHNDADDTAGTLATDSALGFDPLPFLTALHTAGARVVVIGQVAGILHGSTELTGDLDLLWDGSAEQAQAVAAALAAVGGTLVEDDGTSTAPTPDSVRRRKCDFATATASGDLCTPELPWGDQDVAAYLDRAESAAGAGVTVHYLRREDLIAMRRAVGRPKDLRRAEELEQLA</sequence>
<dbReference type="RefSeq" id="WP_358362403.1">
    <property type="nucleotide sequence ID" value="NZ_JBEZFP010000137.1"/>
</dbReference>
<reference evidence="1 2" key="1">
    <citation type="submission" date="2024-06" db="EMBL/GenBank/DDBJ databases">
        <title>The Natural Products Discovery Center: Release of the First 8490 Sequenced Strains for Exploring Actinobacteria Biosynthetic Diversity.</title>
        <authorList>
            <person name="Kalkreuter E."/>
            <person name="Kautsar S.A."/>
            <person name="Yang D."/>
            <person name="Bader C.D."/>
            <person name="Teijaro C.N."/>
            <person name="Fluegel L."/>
            <person name="Davis C.M."/>
            <person name="Simpson J.R."/>
            <person name="Lauterbach L."/>
            <person name="Steele A.D."/>
            <person name="Gui C."/>
            <person name="Meng S."/>
            <person name="Li G."/>
            <person name="Viehrig K."/>
            <person name="Ye F."/>
            <person name="Su P."/>
            <person name="Kiefer A.F."/>
            <person name="Nichols A."/>
            <person name="Cepeda A.J."/>
            <person name="Yan W."/>
            <person name="Fan B."/>
            <person name="Jiang Y."/>
            <person name="Adhikari A."/>
            <person name="Zheng C.-J."/>
            <person name="Schuster L."/>
            <person name="Cowan T.M."/>
            <person name="Smanski M.J."/>
            <person name="Chevrette M.G."/>
            <person name="De Carvalho L.P.S."/>
            <person name="Shen B."/>
        </authorList>
    </citation>
    <scope>NUCLEOTIDE SEQUENCE [LARGE SCALE GENOMIC DNA]</scope>
    <source>
        <strain evidence="1 2">NPDC048946</strain>
    </source>
</reference>
<organism evidence="1 2">
    <name type="scientific">Streptodolium elevatio</name>
    <dbReference type="NCBI Taxonomy" id="3157996"/>
    <lineage>
        <taxon>Bacteria</taxon>
        <taxon>Bacillati</taxon>
        <taxon>Actinomycetota</taxon>
        <taxon>Actinomycetes</taxon>
        <taxon>Kitasatosporales</taxon>
        <taxon>Streptomycetaceae</taxon>
        <taxon>Streptodolium</taxon>
    </lineage>
</organism>
<comment type="caution">
    <text evidence="1">The sequence shown here is derived from an EMBL/GenBank/DDBJ whole genome shotgun (WGS) entry which is preliminary data.</text>
</comment>